<feature type="domain" description="DUF4351" evidence="1">
    <location>
        <begin position="10"/>
        <end position="64"/>
    </location>
</feature>
<organism evidence="2 3">
    <name type="scientific">Candidatus Magnetaquiglobus chichijimensis</name>
    <dbReference type="NCBI Taxonomy" id="3141448"/>
    <lineage>
        <taxon>Bacteria</taxon>
        <taxon>Pseudomonadati</taxon>
        <taxon>Pseudomonadota</taxon>
        <taxon>Magnetococcia</taxon>
        <taxon>Magnetococcales</taxon>
        <taxon>Candidatus Magnetaquicoccaceae</taxon>
        <taxon>Candidatus Magnetaquiglobus</taxon>
    </lineage>
</organism>
<dbReference type="Pfam" id="PF14261">
    <property type="entry name" value="DUF4351"/>
    <property type="match status" value="1"/>
</dbReference>
<name>A0ABQ0C5V3_9PROT</name>
<keyword evidence="3" id="KW-1185">Reference proteome</keyword>
<dbReference type="PANTHER" id="PTHR35586">
    <property type="entry name" value="SLL1691 PROTEIN"/>
    <property type="match status" value="1"/>
</dbReference>
<dbReference type="PANTHER" id="PTHR35586:SF1">
    <property type="entry name" value="SLL1691 PROTEIN"/>
    <property type="match status" value="1"/>
</dbReference>
<gene>
    <name evidence="2" type="ORF">SIID45300_00577</name>
</gene>
<dbReference type="InterPro" id="IPR025587">
    <property type="entry name" value="DUF4351"/>
</dbReference>
<dbReference type="RefSeq" id="WP_420903984.1">
    <property type="nucleotide sequence ID" value="NZ_BAAFGK010000002.1"/>
</dbReference>
<reference evidence="2 3" key="1">
    <citation type="submission" date="2024-09" db="EMBL/GenBank/DDBJ databases">
        <title>Draft genome sequence of Candidatus Magnetaquicoccaceae bacterium FCR-1.</title>
        <authorList>
            <person name="Shimoshige H."/>
            <person name="Shimamura S."/>
            <person name="Taoka A."/>
            <person name="Kobayashi H."/>
            <person name="Maekawa T."/>
        </authorList>
    </citation>
    <scope>NUCLEOTIDE SEQUENCE [LARGE SCALE GENOMIC DNA]</scope>
    <source>
        <strain evidence="2 3">FCR-1</strain>
    </source>
</reference>
<dbReference type="EMBL" id="BAAFGK010000002">
    <property type="protein sequence ID" value="GAB0056272.1"/>
    <property type="molecule type" value="Genomic_DNA"/>
</dbReference>
<protein>
    <recommendedName>
        <fullName evidence="1">DUF4351 domain-containing protein</fullName>
    </recommendedName>
</protein>
<comment type="caution">
    <text evidence="2">The sequence shown here is derived from an EMBL/GenBank/DDBJ whole genome shotgun (WGS) entry which is preliminary data.</text>
</comment>
<proteinExistence type="predicted"/>
<evidence type="ECO:0000259" key="1">
    <source>
        <dbReference type="Pfam" id="PF14261"/>
    </source>
</evidence>
<dbReference type="Proteomes" id="UP001628193">
    <property type="component" value="Unassembled WGS sequence"/>
</dbReference>
<evidence type="ECO:0000313" key="2">
    <source>
        <dbReference type="EMBL" id="GAB0056272.1"/>
    </source>
</evidence>
<accession>A0ABQ0C5V3</accession>
<evidence type="ECO:0000313" key="3">
    <source>
        <dbReference type="Proteomes" id="UP001628193"/>
    </source>
</evidence>
<sequence length="67" mass="7704">MLAGIQRGEQRSRQKGEVTMLTRQLQRRFGSIPSWASERIAQADLPLLEAWSLRIFDAQALEEIFSD</sequence>